<reference evidence="5" key="1">
    <citation type="submission" date="2015-12" db="EMBL/GenBank/DDBJ databases">
        <title>De novo transcriptome assembly of four potential Pierce s Disease insect vectors from Arizona vineyards.</title>
        <authorList>
            <person name="Tassone E.E."/>
        </authorList>
    </citation>
    <scope>NUCLEOTIDE SEQUENCE</scope>
</reference>
<proteinExistence type="inferred from homology"/>
<dbReference type="InterPro" id="IPR038606">
    <property type="entry name" value="To_sf"/>
</dbReference>
<feature type="chain" id="PRO_5008580631" evidence="4">
    <location>
        <begin position="19"/>
        <end position="247"/>
    </location>
</feature>
<dbReference type="PANTHER" id="PTHR11008">
    <property type="entry name" value="PROTEIN TAKEOUT-LIKE PROTEIN"/>
    <property type="match status" value="1"/>
</dbReference>
<comment type="similarity">
    <text evidence="3">Belongs to the TO family.</text>
</comment>
<evidence type="ECO:0000256" key="4">
    <source>
        <dbReference type="SAM" id="SignalP"/>
    </source>
</evidence>
<evidence type="ECO:0000313" key="5">
    <source>
        <dbReference type="EMBL" id="JAS14900.1"/>
    </source>
</evidence>
<dbReference type="InterPro" id="IPR010562">
    <property type="entry name" value="Haemolymph_juvenile_hormone-bd"/>
</dbReference>
<dbReference type="Gene3D" id="3.15.10.30">
    <property type="entry name" value="Haemolymph juvenile hormone binding protein"/>
    <property type="match status" value="1"/>
</dbReference>
<dbReference type="GO" id="GO:0007623">
    <property type="term" value="P:circadian rhythm"/>
    <property type="evidence" value="ECO:0007669"/>
    <property type="project" value="UniProtKB-ARBA"/>
</dbReference>
<accession>A0A1B6CN67</accession>
<organism evidence="5">
    <name type="scientific">Clastoptera arizonana</name>
    <name type="common">Arizona spittle bug</name>
    <dbReference type="NCBI Taxonomy" id="38151"/>
    <lineage>
        <taxon>Eukaryota</taxon>
        <taxon>Metazoa</taxon>
        <taxon>Ecdysozoa</taxon>
        <taxon>Arthropoda</taxon>
        <taxon>Hexapoda</taxon>
        <taxon>Insecta</taxon>
        <taxon>Pterygota</taxon>
        <taxon>Neoptera</taxon>
        <taxon>Paraneoptera</taxon>
        <taxon>Hemiptera</taxon>
        <taxon>Auchenorrhyncha</taxon>
        <taxon>Cercopoidea</taxon>
        <taxon>Clastopteridae</taxon>
        <taxon>Clastoptera</taxon>
    </lineage>
</organism>
<sequence length="247" mass="28040">MKFWGFLCLCACLGYIESKKLPPYMKPCSRNDPKLNECALKHGREAIPFLLKGDPKYKIPNFDPLLIERFEVNDQSNKAVGLSFVCNKCTISGLKDVTLDDMRIDLKKKKIEADLTAKKIEITGKYNVTGKVLVLPINGNGDVDLTVTDVKLTMDIDYELYKKKDKDHLKIKNMKLITEPSGSHIKLTNLFNGDKMLGDNMNNFLNENWKELDKTFGPTINEVISRIGTNLINSLSDQVPFDEIFTK</sequence>
<name>A0A1B6CN67_9HEMI</name>
<dbReference type="Pfam" id="PF06585">
    <property type="entry name" value="JHBP"/>
    <property type="match status" value="1"/>
</dbReference>
<dbReference type="EMBL" id="GEDC01022398">
    <property type="protein sequence ID" value="JAS14900.1"/>
    <property type="molecule type" value="Transcribed_RNA"/>
</dbReference>
<dbReference type="PANTHER" id="PTHR11008:SF32">
    <property type="entry name" value="CIRCADIAN CLOCK-CONTROLLED PROTEIN DAYWAKE-RELATED"/>
    <property type="match status" value="1"/>
</dbReference>
<evidence type="ECO:0000256" key="1">
    <source>
        <dbReference type="ARBA" id="ARBA00022729"/>
    </source>
</evidence>
<evidence type="ECO:0000256" key="2">
    <source>
        <dbReference type="ARBA" id="ARBA00023108"/>
    </source>
</evidence>
<dbReference type="FunFam" id="3.15.10.30:FF:000001">
    <property type="entry name" value="Takeout-like protein 1"/>
    <property type="match status" value="1"/>
</dbReference>
<dbReference type="GO" id="GO:0005615">
    <property type="term" value="C:extracellular space"/>
    <property type="evidence" value="ECO:0007669"/>
    <property type="project" value="TreeGrafter"/>
</dbReference>
<evidence type="ECO:0000256" key="3">
    <source>
        <dbReference type="ARBA" id="ARBA00060902"/>
    </source>
</evidence>
<gene>
    <name evidence="5" type="ORF">g.26250</name>
</gene>
<dbReference type="SMART" id="SM00700">
    <property type="entry name" value="JHBP"/>
    <property type="match status" value="1"/>
</dbReference>
<dbReference type="AlphaFoldDB" id="A0A1B6CN67"/>
<keyword evidence="2" id="KW-0090">Biological rhythms</keyword>
<protein>
    <submittedName>
        <fullName evidence="5">Uncharacterized protein</fullName>
    </submittedName>
</protein>
<feature type="signal peptide" evidence="4">
    <location>
        <begin position="1"/>
        <end position="18"/>
    </location>
</feature>
<keyword evidence="1 4" id="KW-0732">Signal</keyword>